<keyword evidence="2" id="KW-0732">Signal</keyword>
<reference evidence="4" key="1">
    <citation type="submission" date="2015-07" db="EMBL/GenBank/DDBJ databases">
        <title>Lactobacillus ginsenosidimutans/EMML 3141/ whole genome sequencing.</title>
        <authorList>
            <person name="Kim M.K."/>
            <person name="Im W.-T."/>
            <person name="Srinivasan S."/>
            <person name="Lee J.-J."/>
        </authorList>
    </citation>
    <scope>NUCLEOTIDE SEQUENCE [LARGE SCALE GENOMIC DNA]</scope>
    <source>
        <strain evidence="4">EMML 3041</strain>
    </source>
</reference>
<keyword evidence="4" id="KW-1185">Reference proteome</keyword>
<evidence type="ECO:0000256" key="2">
    <source>
        <dbReference type="SAM" id="SignalP"/>
    </source>
</evidence>
<accession>A0A0H4R250</accession>
<feature type="compositionally biased region" description="Basic residues" evidence="1">
    <location>
        <begin position="44"/>
        <end position="58"/>
    </location>
</feature>
<dbReference type="PATRIC" id="fig|1007676.4.peg.2007"/>
<feature type="compositionally biased region" description="Basic and acidic residues" evidence="1">
    <location>
        <begin position="27"/>
        <end position="43"/>
    </location>
</feature>
<gene>
    <name evidence="3" type="ORF">ABM34_09915</name>
</gene>
<dbReference type="Proteomes" id="UP000036106">
    <property type="component" value="Chromosome"/>
</dbReference>
<dbReference type="PROSITE" id="PS51257">
    <property type="entry name" value="PROKAR_LIPOPROTEIN"/>
    <property type="match status" value="1"/>
</dbReference>
<feature type="region of interest" description="Disordered" evidence="1">
    <location>
        <begin position="26"/>
        <end position="100"/>
    </location>
</feature>
<dbReference type="OrthoDB" id="9965124at2"/>
<dbReference type="EMBL" id="CP012034">
    <property type="protein sequence ID" value="AKP67815.1"/>
    <property type="molecule type" value="Genomic_DNA"/>
</dbReference>
<evidence type="ECO:0000313" key="4">
    <source>
        <dbReference type="Proteomes" id="UP000036106"/>
    </source>
</evidence>
<dbReference type="AlphaFoldDB" id="A0A0H4R250"/>
<evidence type="ECO:0000313" key="3">
    <source>
        <dbReference type="EMBL" id="AKP67815.1"/>
    </source>
</evidence>
<protein>
    <recommendedName>
        <fullName evidence="5">Lipoprotein</fullName>
    </recommendedName>
</protein>
<name>A0A0H4R250_9LACO</name>
<dbReference type="RefSeq" id="WP_048705421.1">
    <property type="nucleotide sequence ID" value="NZ_CP012034.1"/>
</dbReference>
<dbReference type="KEGG" id="lgn:ABM34_09915"/>
<feature type="compositionally biased region" description="Polar residues" evidence="1">
    <location>
        <begin position="72"/>
        <end position="95"/>
    </location>
</feature>
<proteinExistence type="predicted"/>
<sequence>MRLIKQLSLGVLAILAVFAVAACGNNHSDKKASDSEPKEQVKHKDTKKKATTKKKKSSNKGLIETDEKKKPQTQTGANNNAATQQPTQSNNNGQTPAPIDRIVNTPDDAVSLFVHSFGMSDGGSAYSAQPTKGGFIITPKESAYGHSQTFISYDGNAYSLEGKLLRTFDEMAAPNDKNRPESGWHGY</sequence>
<evidence type="ECO:0000256" key="1">
    <source>
        <dbReference type="SAM" id="MobiDB-lite"/>
    </source>
</evidence>
<feature type="chain" id="PRO_5039581122" description="Lipoprotein" evidence="2">
    <location>
        <begin position="22"/>
        <end position="187"/>
    </location>
</feature>
<evidence type="ECO:0008006" key="5">
    <source>
        <dbReference type="Google" id="ProtNLM"/>
    </source>
</evidence>
<organism evidence="3 4">
    <name type="scientific">Companilactobacillus ginsenosidimutans</name>
    <dbReference type="NCBI Taxonomy" id="1007676"/>
    <lineage>
        <taxon>Bacteria</taxon>
        <taxon>Bacillati</taxon>
        <taxon>Bacillota</taxon>
        <taxon>Bacilli</taxon>
        <taxon>Lactobacillales</taxon>
        <taxon>Lactobacillaceae</taxon>
        <taxon>Companilactobacillus</taxon>
    </lineage>
</organism>
<feature type="signal peptide" evidence="2">
    <location>
        <begin position="1"/>
        <end position="21"/>
    </location>
</feature>